<sequence>MPQHAIERVSANRSFGGWVSRFTHRSEVLGCDMTFGIYLPPQAEQGPVPLLWWLSGLTCTDENFMHKAGAQKLAAELGIAIICPDTSPRGTDLPGEHERFDFGSGAGFYVNATREPWSQHYRMYDYVTRELPELVREHFPLNGREAISGHSMGGHGALVCALRQPGRYVSVSAFSPVCHPINCQWGEQAFSHYLGEDRALWAEYDACELIRAGTSKQPLLVEQGEDDNFLSEQLQPGELERACRECDHALTLNYRPGYDHSYFFVASFIDDHLRYHAEHLFAG</sequence>
<evidence type="ECO:0000256" key="6">
    <source>
        <dbReference type="PIRSR" id="PIRSR614186-1"/>
    </source>
</evidence>
<dbReference type="InterPro" id="IPR000801">
    <property type="entry name" value="Esterase-like"/>
</dbReference>
<evidence type="ECO:0000256" key="5">
    <source>
        <dbReference type="NCBIfam" id="TIGR02821"/>
    </source>
</evidence>
<dbReference type="InterPro" id="IPR029058">
    <property type="entry name" value="AB_hydrolase_fold"/>
</dbReference>
<accession>A0A420WZ90</accession>
<comment type="catalytic activity">
    <reaction evidence="4 7">
        <text>S-formylglutathione + H2O = formate + glutathione + H(+)</text>
        <dbReference type="Rhea" id="RHEA:14961"/>
        <dbReference type="ChEBI" id="CHEBI:15377"/>
        <dbReference type="ChEBI" id="CHEBI:15378"/>
        <dbReference type="ChEBI" id="CHEBI:15740"/>
        <dbReference type="ChEBI" id="CHEBI:57688"/>
        <dbReference type="ChEBI" id="CHEBI:57925"/>
        <dbReference type="EC" id="3.1.2.12"/>
    </reaction>
</comment>
<proteinExistence type="inferred from homology"/>
<comment type="function">
    <text evidence="7">Serine hydrolase involved in the detoxification of formaldehyde.</text>
</comment>
<organism evidence="8 9">
    <name type="scientific">Kushneria sinocarnis</name>
    <dbReference type="NCBI Taxonomy" id="595502"/>
    <lineage>
        <taxon>Bacteria</taxon>
        <taxon>Pseudomonadati</taxon>
        <taxon>Pseudomonadota</taxon>
        <taxon>Gammaproteobacteria</taxon>
        <taxon>Oceanospirillales</taxon>
        <taxon>Halomonadaceae</taxon>
        <taxon>Kushneria</taxon>
    </lineage>
</organism>
<dbReference type="AlphaFoldDB" id="A0A420WZ90"/>
<evidence type="ECO:0000256" key="1">
    <source>
        <dbReference type="ARBA" id="ARBA00005622"/>
    </source>
</evidence>
<dbReference type="RefSeq" id="WP_121171064.1">
    <property type="nucleotide sequence ID" value="NZ_RBIN01000002.1"/>
</dbReference>
<feature type="active site" description="Charge relay system" evidence="6">
    <location>
        <position position="151"/>
    </location>
</feature>
<gene>
    <name evidence="8" type="ORF">C7446_0536</name>
</gene>
<reference evidence="8 9" key="1">
    <citation type="submission" date="2018-10" db="EMBL/GenBank/DDBJ databases">
        <title>Genomic Encyclopedia of Type Strains, Phase IV (KMG-IV): sequencing the most valuable type-strain genomes for metagenomic binning, comparative biology and taxonomic classification.</title>
        <authorList>
            <person name="Goeker M."/>
        </authorList>
    </citation>
    <scope>NUCLEOTIDE SEQUENCE [LARGE SCALE GENOMIC DNA]</scope>
    <source>
        <strain evidence="8 9">DSM 23229</strain>
    </source>
</reference>
<evidence type="ECO:0000313" key="9">
    <source>
        <dbReference type="Proteomes" id="UP000281975"/>
    </source>
</evidence>
<keyword evidence="3 7" id="KW-0378">Hydrolase</keyword>
<dbReference type="GO" id="GO:0018738">
    <property type="term" value="F:S-formylglutathione hydrolase activity"/>
    <property type="evidence" value="ECO:0007669"/>
    <property type="project" value="UniProtKB-UniRule"/>
</dbReference>
<evidence type="ECO:0000256" key="3">
    <source>
        <dbReference type="ARBA" id="ARBA00022801"/>
    </source>
</evidence>
<dbReference type="InterPro" id="IPR014186">
    <property type="entry name" value="S-formylglutathione_hydrol"/>
</dbReference>
<feature type="active site" description="Charge relay system" evidence="6">
    <location>
        <position position="227"/>
    </location>
</feature>
<dbReference type="SUPFAM" id="SSF53474">
    <property type="entry name" value="alpha/beta-Hydrolases"/>
    <property type="match status" value="1"/>
</dbReference>
<dbReference type="FunFam" id="3.40.50.1820:FF:000002">
    <property type="entry name" value="S-formylglutathione hydrolase"/>
    <property type="match status" value="1"/>
</dbReference>
<dbReference type="Gene3D" id="3.40.50.1820">
    <property type="entry name" value="alpha/beta hydrolase"/>
    <property type="match status" value="1"/>
</dbReference>
<dbReference type="GO" id="GO:0005829">
    <property type="term" value="C:cytosol"/>
    <property type="evidence" value="ECO:0007669"/>
    <property type="project" value="TreeGrafter"/>
</dbReference>
<dbReference type="NCBIfam" id="TIGR02821">
    <property type="entry name" value="fghA_ester_D"/>
    <property type="match status" value="1"/>
</dbReference>
<keyword evidence="9" id="KW-1185">Reference proteome</keyword>
<evidence type="ECO:0000256" key="2">
    <source>
        <dbReference type="ARBA" id="ARBA00022487"/>
    </source>
</evidence>
<dbReference type="Pfam" id="PF00756">
    <property type="entry name" value="Esterase"/>
    <property type="match status" value="1"/>
</dbReference>
<dbReference type="Proteomes" id="UP000281975">
    <property type="component" value="Unassembled WGS sequence"/>
</dbReference>
<dbReference type="PANTHER" id="PTHR10061:SF1">
    <property type="entry name" value="S-FORMYLGLUTATHIONE HYDROLASE YEIG"/>
    <property type="match status" value="1"/>
</dbReference>
<keyword evidence="2 7" id="KW-0719">Serine esterase</keyword>
<dbReference type="PANTHER" id="PTHR10061">
    <property type="entry name" value="S-FORMYLGLUTATHIONE HYDROLASE"/>
    <property type="match status" value="1"/>
</dbReference>
<evidence type="ECO:0000313" key="8">
    <source>
        <dbReference type="EMBL" id="RKR06555.1"/>
    </source>
</evidence>
<dbReference type="EMBL" id="RBIN01000002">
    <property type="protein sequence ID" value="RKR06555.1"/>
    <property type="molecule type" value="Genomic_DNA"/>
</dbReference>
<evidence type="ECO:0000256" key="4">
    <source>
        <dbReference type="ARBA" id="ARBA00047590"/>
    </source>
</evidence>
<feature type="active site" description="Charge relay system" evidence="6">
    <location>
        <position position="260"/>
    </location>
</feature>
<comment type="caution">
    <text evidence="8">The sequence shown here is derived from an EMBL/GenBank/DDBJ whole genome shotgun (WGS) entry which is preliminary data.</text>
</comment>
<dbReference type="GO" id="GO:0052689">
    <property type="term" value="F:carboxylic ester hydrolase activity"/>
    <property type="evidence" value="ECO:0007669"/>
    <property type="project" value="UniProtKB-KW"/>
</dbReference>
<name>A0A420WZ90_9GAMM</name>
<dbReference type="OrthoDB" id="9782200at2"/>
<comment type="similarity">
    <text evidence="1 7">Belongs to the esterase D family.</text>
</comment>
<dbReference type="GO" id="GO:0046294">
    <property type="term" value="P:formaldehyde catabolic process"/>
    <property type="evidence" value="ECO:0007669"/>
    <property type="project" value="InterPro"/>
</dbReference>
<dbReference type="EC" id="3.1.2.12" evidence="5 7"/>
<evidence type="ECO:0000256" key="7">
    <source>
        <dbReference type="RuleBase" id="RU363068"/>
    </source>
</evidence>
<protein>
    <recommendedName>
        <fullName evidence="5 7">S-formylglutathione hydrolase</fullName>
        <ecNumber evidence="5 7">3.1.2.12</ecNumber>
    </recommendedName>
</protein>